<dbReference type="AlphaFoldDB" id="A0A0H1BEQ1"/>
<comment type="caution">
    <text evidence="1">The sequence shown here is derived from an EMBL/GenBank/DDBJ whole genome shotgun (WGS) entry which is preliminary data.</text>
</comment>
<proteinExistence type="predicted"/>
<dbReference type="EMBL" id="LDEV01002207">
    <property type="protein sequence ID" value="KLJ09934.1"/>
    <property type="molecule type" value="Genomic_DNA"/>
</dbReference>
<evidence type="ECO:0000313" key="2">
    <source>
        <dbReference type="Proteomes" id="UP000053573"/>
    </source>
</evidence>
<sequence length="127" mass="14035">MVPRPSSETASCQRDTACQPTTFLKSHRAAIRYARCPLLVKSIPFTLTARRILALQHHPQPTLPRFEIRCPSRPACGLSKSPTWLSETLALAKMDPSSYAPSPGLPGEKKNVPRLTTLTAKRQEMLG</sequence>
<dbReference type="Proteomes" id="UP000053573">
    <property type="component" value="Unassembled WGS sequence"/>
</dbReference>
<reference evidence="2" key="1">
    <citation type="journal article" date="2015" name="PLoS Genet.">
        <title>The dynamic genome and transcriptome of the human fungal pathogen Blastomyces and close relative Emmonsia.</title>
        <authorList>
            <person name="Munoz J.F."/>
            <person name="Gauthier G.M."/>
            <person name="Desjardins C.A."/>
            <person name="Gallo J.E."/>
            <person name="Holder J."/>
            <person name="Sullivan T.D."/>
            <person name="Marty A.J."/>
            <person name="Carmen J.C."/>
            <person name="Chen Z."/>
            <person name="Ding L."/>
            <person name="Gujja S."/>
            <person name="Magrini V."/>
            <person name="Misas E."/>
            <person name="Mitreva M."/>
            <person name="Priest M."/>
            <person name="Saif S."/>
            <person name="Whiston E.A."/>
            <person name="Young S."/>
            <person name="Zeng Q."/>
            <person name="Goldman W.E."/>
            <person name="Mardis E.R."/>
            <person name="Taylor J.W."/>
            <person name="McEwen J.G."/>
            <person name="Clay O.K."/>
            <person name="Klein B.S."/>
            <person name="Cuomo C.A."/>
        </authorList>
    </citation>
    <scope>NUCLEOTIDE SEQUENCE [LARGE SCALE GENOMIC DNA]</scope>
    <source>
        <strain evidence="2">UAMH 139</strain>
    </source>
</reference>
<protein>
    <submittedName>
        <fullName evidence="1">Uncharacterized protein</fullName>
    </submittedName>
</protein>
<name>A0A0H1BEQ1_9EURO</name>
<evidence type="ECO:0000313" key="1">
    <source>
        <dbReference type="EMBL" id="KLJ09934.1"/>
    </source>
</evidence>
<organism evidence="1 2">
    <name type="scientific">Blastomyces silverae</name>
    <dbReference type="NCBI Taxonomy" id="2060906"/>
    <lineage>
        <taxon>Eukaryota</taxon>
        <taxon>Fungi</taxon>
        <taxon>Dikarya</taxon>
        <taxon>Ascomycota</taxon>
        <taxon>Pezizomycotina</taxon>
        <taxon>Eurotiomycetes</taxon>
        <taxon>Eurotiomycetidae</taxon>
        <taxon>Onygenales</taxon>
        <taxon>Ajellomycetaceae</taxon>
        <taxon>Blastomyces</taxon>
    </lineage>
</organism>
<accession>A0A0H1BEQ1</accession>
<keyword evidence="2" id="KW-1185">Reference proteome</keyword>
<gene>
    <name evidence="1" type="ORF">EMPG_14630</name>
</gene>